<reference evidence="2" key="1">
    <citation type="journal article" date="2013" name="Nature">
        <title>Draft genome of the wheat A-genome progenitor Triticum urartu.</title>
        <authorList>
            <person name="Ling H.Q."/>
            <person name="Zhao S."/>
            <person name="Liu D."/>
            <person name="Wang J."/>
            <person name="Sun H."/>
            <person name="Zhang C."/>
            <person name="Fan H."/>
            <person name="Li D."/>
            <person name="Dong L."/>
            <person name="Tao Y."/>
            <person name="Gao C."/>
            <person name="Wu H."/>
            <person name="Li Y."/>
            <person name="Cui Y."/>
            <person name="Guo X."/>
            <person name="Zheng S."/>
            <person name="Wang B."/>
            <person name="Yu K."/>
            <person name="Liang Q."/>
            <person name="Yang W."/>
            <person name="Lou X."/>
            <person name="Chen J."/>
            <person name="Feng M."/>
            <person name="Jian J."/>
            <person name="Zhang X."/>
            <person name="Luo G."/>
            <person name="Jiang Y."/>
            <person name="Liu J."/>
            <person name="Wang Z."/>
            <person name="Sha Y."/>
            <person name="Zhang B."/>
            <person name="Wu H."/>
            <person name="Tang D."/>
            <person name="Shen Q."/>
            <person name="Xue P."/>
            <person name="Zou S."/>
            <person name="Wang X."/>
            <person name="Liu X."/>
            <person name="Wang F."/>
            <person name="Yang Y."/>
            <person name="An X."/>
            <person name="Dong Z."/>
            <person name="Zhang K."/>
            <person name="Zhang X."/>
            <person name="Luo M.C."/>
            <person name="Dvorak J."/>
            <person name="Tong Y."/>
            <person name="Wang J."/>
            <person name="Yang H."/>
            <person name="Li Z."/>
            <person name="Wang D."/>
            <person name="Zhang A."/>
            <person name="Wang J."/>
        </authorList>
    </citation>
    <scope>NUCLEOTIDE SEQUENCE</scope>
    <source>
        <strain evidence="2">cv. G1812</strain>
    </source>
</reference>
<evidence type="ECO:0000313" key="2">
    <source>
        <dbReference type="Proteomes" id="UP000015106"/>
    </source>
</evidence>
<organism evidence="1 2">
    <name type="scientific">Triticum urartu</name>
    <name type="common">Red wild einkorn</name>
    <name type="synonym">Crithodium urartu</name>
    <dbReference type="NCBI Taxonomy" id="4572"/>
    <lineage>
        <taxon>Eukaryota</taxon>
        <taxon>Viridiplantae</taxon>
        <taxon>Streptophyta</taxon>
        <taxon>Embryophyta</taxon>
        <taxon>Tracheophyta</taxon>
        <taxon>Spermatophyta</taxon>
        <taxon>Magnoliopsida</taxon>
        <taxon>Liliopsida</taxon>
        <taxon>Poales</taxon>
        <taxon>Poaceae</taxon>
        <taxon>BOP clade</taxon>
        <taxon>Pooideae</taxon>
        <taxon>Triticodae</taxon>
        <taxon>Triticeae</taxon>
        <taxon>Triticinae</taxon>
        <taxon>Triticum</taxon>
    </lineage>
</organism>
<keyword evidence="2" id="KW-1185">Reference proteome</keyword>
<dbReference type="EnsemblPlants" id="TuG1812G0700003269.01.T01">
    <property type="protein sequence ID" value="TuG1812G0700003269.01.T01.cds248823"/>
    <property type="gene ID" value="TuG1812G0700003269.01"/>
</dbReference>
<reference evidence="1" key="2">
    <citation type="submission" date="2018-03" db="EMBL/GenBank/DDBJ databases">
        <title>The Triticum urartu genome reveals the dynamic nature of wheat genome evolution.</title>
        <authorList>
            <person name="Ling H."/>
            <person name="Ma B."/>
            <person name="Shi X."/>
            <person name="Liu H."/>
            <person name="Dong L."/>
            <person name="Sun H."/>
            <person name="Cao Y."/>
            <person name="Gao Q."/>
            <person name="Zheng S."/>
            <person name="Li Y."/>
            <person name="Yu Y."/>
            <person name="Du H."/>
            <person name="Qi M."/>
            <person name="Li Y."/>
            <person name="Yu H."/>
            <person name="Cui Y."/>
            <person name="Wang N."/>
            <person name="Chen C."/>
            <person name="Wu H."/>
            <person name="Zhao Y."/>
            <person name="Zhang J."/>
            <person name="Li Y."/>
            <person name="Zhou W."/>
            <person name="Zhang B."/>
            <person name="Hu W."/>
            <person name="Eijk M."/>
            <person name="Tang J."/>
            <person name="Witsenboer H."/>
            <person name="Zhao S."/>
            <person name="Li Z."/>
            <person name="Zhang A."/>
            <person name="Wang D."/>
            <person name="Liang C."/>
        </authorList>
    </citation>
    <scope>NUCLEOTIDE SEQUENCE [LARGE SCALE GENOMIC DNA]</scope>
    <source>
        <strain evidence="1">cv. G1812</strain>
    </source>
</reference>
<sequence length="61" mass="7229">MTTTRQVHLHACTSTDGPVHLRTCTTTVAQRTMGHKYHERLPSRERLLPLRPVYHYFLRRT</sequence>
<protein>
    <submittedName>
        <fullName evidence="1">Uncharacterized protein</fullName>
    </submittedName>
</protein>
<dbReference type="AlphaFoldDB" id="A0A8R7V4M4"/>
<reference evidence="1" key="3">
    <citation type="submission" date="2022-06" db="UniProtKB">
        <authorList>
            <consortium name="EnsemblPlants"/>
        </authorList>
    </citation>
    <scope>IDENTIFICATION</scope>
</reference>
<accession>A0A8R7V4M4</accession>
<evidence type="ECO:0000313" key="1">
    <source>
        <dbReference type="EnsemblPlants" id="TuG1812G0700003269.01.T01.cds248823"/>
    </source>
</evidence>
<name>A0A8R7V4M4_TRIUA</name>
<dbReference type="Proteomes" id="UP000015106">
    <property type="component" value="Chromosome 7"/>
</dbReference>
<proteinExistence type="predicted"/>
<dbReference type="Gramene" id="TuG1812G0700003269.01.T01">
    <property type="protein sequence ID" value="TuG1812G0700003269.01.T01.cds248823"/>
    <property type="gene ID" value="TuG1812G0700003269.01"/>
</dbReference>